<accession>A0ABS8WFS6</accession>
<dbReference type="PANTHER" id="PTHR15184:SF9">
    <property type="entry name" value="SPI-1 TYPE 3 SECRETION SYSTEM ATPASE"/>
    <property type="match status" value="1"/>
</dbReference>
<feature type="domain" description="AAA+ ATPase" evidence="6">
    <location>
        <begin position="156"/>
        <end position="339"/>
    </location>
</feature>
<organism evidence="7 8">
    <name type="scientific">Motilimonas cestriensis</name>
    <dbReference type="NCBI Taxonomy" id="2742685"/>
    <lineage>
        <taxon>Bacteria</taxon>
        <taxon>Pseudomonadati</taxon>
        <taxon>Pseudomonadota</taxon>
        <taxon>Gammaproteobacteria</taxon>
        <taxon>Alteromonadales</taxon>
        <taxon>Alteromonadales genera incertae sedis</taxon>
        <taxon>Motilimonas</taxon>
    </lineage>
</organism>
<dbReference type="SUPFAM" id="SSF52540">
    <property type="entry name" value="P-loop containing nucleoside triphosphate hydrolases"/>
    <property type="match status" value="1"/>
</dbReference>
<dbReference type="SMART" id="SM00382">
    <property type="entry name" value="AAA"/>
    <property type="match status" value="1"/>
</dbReference>
<dbReference type="Proteomes" id="UP001201273">
    <property type="component" value="Unassembled WGS sequence"/>
</dbReference>
<evidence type="ECO:0000259" key="6">
    <source>
        <dbReference type="SMART" id="SM00382"/>
    </source>
</evidence>
<protein>
    <recommendedName>
        <fullName evidence="5">protein-secreting ATPase</fullName>
        <ecNumber evidence="5">7.4.2.8</ecNumber>
    </recommendedName>
</protein>
<dbReference type="PROSITE" id="PS51257">
    <property type="entry name" value="PROKAR_LIPOPROTEIN"/>
    <property type="match status" value="1"/>
</dbReference>
<dbReference type="PROSITE" id="PS00152">
    <property type="entry name" value="ATPASE_ALPHA_BETA"/>
    <property type="match status" value="1"/>
</dbReference>
<evidence type="ECO:0000256" key="1">
    <source>
        <dbReference type="ARBA" id="ARBA00022448"/>
    </source>
</evidence>
<keyword evidence="8" id="KW-1185">Reference proteome</keyword>
<dbReference type="InterPro" id="IPR040627">
    <property type="entry name" value="T3SS_ATPase_C"/>
</dbReference>
<gene>
    <name evidence="7" type="ORF">K6Y31_20305</name>
</gene>
<dbReference type="InterPro" id="IPR003593">
    <property type="entry name" value="AAA+_ATPase"/>
</dbReference>
<keyword evidence="3" id="KW-0067">ATP-binding</keyword>
<dbReference type="RefSeq" id="WP_233054862.1">
    <property type="nucleotide sequence ID" value="NZ_JAIMJA010000033.1"/>
</dbReference>
<dbReference type="InterPro" id="IPR027417">
    <property type="entry name" value="P-loop_NTPase"/>
</dbReference>
<comment type="caution">
    <text evidence="7">The sequence shown here is derived from an EMBL/GenBank/DDBJ whole genome shotgun (WGS) entry which is preliminary data.</text>
</comment>
<dbReference type="EC" id="7.4.2.8" evidence="5"/>
<evidence type="ECO:0000256" key="2">
    <source>
        <dbReference type="ARBA" id="ARBA00022741"/>
    </source>
</evidence>
<evidence type="ECO:0000313" key="7">
    <source>
        <dbReference type="EMBL" id="MCE2597120.1"/>
    </source>
</evidence>
<dbReference type="InterPro" id="IPR000194">
    <property type="entry name" value="ATPase_F1/V1/A1_a/bsu_nucl-bd"/>
</dbReference>
<dbReference type="InterPro" id="IPR020003">
    <property type="entry name" value="ATPase_a/bsu_AS"/>
</dbReference>
<dbReference type="Pfam" id="PF18269">
    <property type="entry name" value="T3SS_ATPase_C"/>
    <property type="match status" value="1"/>
</dbReference>
<dbReference type="Pfam" id="PF00006">
    <property type="entry name" value="ATP-synt_ab"/>
    <property type="match status" value="1"/>
</dbReference>
<dbReference type="Gene3D" id="3.40.50.12240">
    <property type="match status" value="1"/>
</dbReference>
<sequence>MKFDSVLKRLQLPISYNSSIRIVGCVTSVAGCFVTASGCQARVGDVARIISNGEVLECEVIGGGKEFILLPCNGILGIAVGDEVEFMGHEPMLNIYVDPYSKTLDGFGLIDNLRPSSIVTATHLYPRKVPVKERDIVSVKYETGCPILDSVLPIGSGQKVGVFAGSGIGKSTLINMLYKNIRVDIKIVVLVGERSREVVEFEKKHLNNNQFGETIIIASTSEDSPFLKRRSVYIGLAYAKYFSEKGKEVLLVIDSLTRLAHSMREIGISRGEAPVARGYPPSVFSELSLIVEQCGAFNSYGNITAVMSILVDGDDSNEPVSDYLRGILDAHLILDRNIANSGLYPPINILASRSRVVDYTLNENERRIEKNIRKVYSDYNKVRDVIDSGLYQKGTSEKIDALISIKKITEDSLHCWGEQFDDNVREEIDRYVENF</sequence>
<keyword evidence="1" id="KW-0813">Transport</keyword>
<keyword evidence="4" id="KW-1278">Translocase</keyword>
<dbReference type="InterPro" id="IPR050053">
    <property type="entry name" value="ATPase_alpha/beta_chains"/>
</dbReference>
<evidence type="ECO:0000256" key="3">
    <source>
        <dbReference type="ARBA" id="ARBA00022840"/>
    </source>
</evidence>
<evidence type="ECO:0000313" key="8">
    <source>
        <dbReference type="Proteomes" id="UP001201273"/>
    </source>
</evidence>
<reference evidence="7 8" key="1">
    <citation type="journal article" date="2022" name="Environ. Microbiol. Rep.">
        <title>Eco-phylogenetic analyses reveal divergent evolution of vitamin B12 metabolism in the marine bacterial family 'Psychromonadaceae'.</title>
        <authorList>
            <person name="Jin X."/>
            <person name="Yang Y."/>
            <person name="Cao H."/>
            <person name="Gao B."/>
            <person name="Zhao Z."/>
        </authorList>
    </citation>
    <scope>NUCLEOTIDE SEQUENCE [LARGE SCALE GENOMIC DNA]</scope>
    <source>
        <strain evidence="7 8">MKS20</strain>
    </source>
</reference>
<name>A0ABS8WFS6_9GAMM</name>
<dbReference type="EMBL" id="JAIMJA010000033">
    <property type="protein sequence ID" value="MCE2597120.1"/>
    <property type="molecule type" value="Genomic_DNA"/>
</dbReference>
<evidence type="ECO:0000256" key="5">
    <source>
        <dbReference type="ARBA" id="ARBA00024382"/>
    </source>
</evidence>
<keyword evidence="2" id="KW-0547">Nucleotide-binding</keyword>
<dbReference type="PANTHER" id="PTHR15184">
    <property type="entry name" value="ATP SYNTHASE"/>
    <property type="match status" value="1"/>
</dbReference>
<evidence type="ECO:0000256" key="4">
    <source>
        <dbReference type="ARBA" id="ARBA00022967"/>
    </source>
</evidence>
<proteinExistence type="predicted"/>